<dbReference type="Proteomes" id="UP000094112">
    <property type="component" value="Unassembled WGS sequence"/>
</dbReference>
<organism evidence="2 3">
    <name type="scientific">Wickerhamomyces anomalus (strain ATCC 58044 / CBS 1984 / NCYC 433 / NRRL Y-366-8)</name>
    <name type="common">Yeast</name>
    <name type="synonym">Hansenula anomala</name>
    <dbReference type="NCBI Taxonomy" id="683960"/>
    <lineage>
        <taxon>Eukaryota</taxon>
        <taxon>Fungi</taxon>
        <taxon>Dikarya</taxon>
        <taxon>Ascomycota</taxon>
        <taxon>Saccharomycotina</taxon>
        <taxon>Saccharomycetes</taxon>
        <taxon>Phaffomycetales</taxon>
        <taxon>Wickerhamomycetaceae</taxon>
        <taxon>Wickerhamomyces</taxon>
    </lineage>
</organism>
<protein>
    <submittedName>
        <fullName evidence="2">Uncharacterized protein</fullName>
    </submittedName>
</protein>
<evidence type="ECO:0000313" key="2">
    <source>
        <dbReference type="EMBL" id="ODQ57829.1"/>
    </source>
</evidence>
<dbReference type="RefSeq" id="XP_019037036.1">
    <property type="nucleotide sequence ID" value="XM_019185186.1"/>
</dbReference>
<dbReference type="GO" id="GO:0000340">
    <property type="term" value="F:RNA 7-methylguanosine cap binding"/>
    <property type="evidence" value="ECO:0007669"/>
    <property type="project" value="InterPro"/>
</dbReference>
<dbReference type="STRING" id="683960.A0A1E3NXA4"/>
<evidence type="ECO:0000256" key="1">
    <source>
        <dbReference type="SAM" id="MobiDB-lite"/>
    </source>
</evidence>
<sequence length="247" mass="28460">MESMDIDVESVLRSNSIWLHGVDNLSTKEIKAYLKNFTDDDFKIEWINDTSLNVVFENDEDASTNLKKFTKEQDREFSPTDEREAQDFEGKPDVSITLRISNLSDKKVKNAAQYSRYYLYNPPNHGTERRSRKSSRGSSYREREPVVFKRSNSRDVEEDDGNDLFPDKAASNVPKKVQIRDNDNMIDDSTIEHPKSDLGSRIGTFISEGDELENQRPKTTGSLLDRIGSIDKSKFKEKNLDKDDLFN</sequence>
<keyword evidence="3" id="KW-1185">Reference proteome</keyword>
<gene>
    <name evidence="2" type="ORF">WICANDRAFT_81157</name>
</gene>
<evidence type="ECO:0000313" key="3">
    <source>
        <dbReference type="Proteomes" id="UP000094112"/>
    </source>
</evidence>
<reference evidence="2 3" key="1">
    <citation type="journal article" date="2016" name="Proc. Natl. Acad. Sci. U.S.A.">
        <title>Comparative genomics of biotechnologically important yeasts.</title>
        <authorList>
            <person name="Riley R."/>
            <person name="Haridas S."/>
            <person name="Wolfe K.H."/>
            <person name="Lopes M.R."/>
            <person name="Hittinger C.T."/>
            <person name="Goeker M."/>
            <person name="Salamov A.A."/>
            <person name="Wisecaver J.H."/>
            <person name="Long T.M."/>
            <person name="Calvey C.H."/>
            <person name="Aerts A.L."/>
            <person name="Barry K.W."/>
            <person name="Choi C."/>
            <person name="Clum A."/>
            <person name="Coughlan A.Y."/>
            <person name="Deshpande S."/>
            <person name="Douglass A.P."/>
            <person name="Hanson S.J."/>
            <person name="Klenk H.-P."/>
            <person name="LaButti K.M."/>
            <person name="Lapidus A."/>
            <person name="Lindquist E.A."/>
            <person name="Lipzen A.M."/>
            <person name="Meier-Kolthoff J.P."/>
            <person name="Ohm R.A."/>
            <person name="Otillar R.P."/>
            <person name="Pangilinan J.L."/>
            <person name="Peng Y."/>
            <person name="Rokas A."/>
            <person name="Rosa C.A."/>
            <person name="Scheuner C."/>
            <person name="Sibirny A.A."/>
            <person name="Slot J.C."/>
            <person name="Stielow J.B."/>
            <person name="Sun H."/>
            <person name="Kurtzman C.P."/>
            <person name="Blackwell M."/>
            <person name="Grigoriev I.V."/>
            <person name="Jeffries T.W."/>
        </authorList>
    </citation>
    <scope>NUCLEOTIDE SEQUENCE [LARGE SCALE GENOMIC DNA]</scope>
    <source>
        <strain evidence="3">ATCC 58044 / CBS 1984 / NCYC 433 / NRRL Y-366-8</strain>
    </source>
</reference>
<feature type="compositionally biased region" description="Basic and acidic residues" evidence="1">
    <location>
        <begin position="69"/>
        <end position="90"/>
    </location>
</feature>
<dbReference type="GO" id="GO:0005634">
    <property type="term" value="C:nucleus"/>
    <property type="evidence" value="ECO:0007669"/>
    <property type="project" value="TreeGrafter"/>
</dbReference>
<feature type="region of interest" description="Disordered" evidence="1">
    <location>
        <begin position="66"/>
        <end position="90"/>
    </location>
</feature>
<dbReference type="AlphaFoldDB" id="A0A1E3NXA4"/>
<dbReference type="GeneID" id="30202432"/>
<proteinExistence type="predicted"/>
<dbReference type="GO" id="GO:0003729">
    <property type="term" value="F:mRNA binding"/>
    <property type="evidence" value="ECO:0007669"/>
    <property type="project" value="InterPro"/>
</dbReference>
<dbReference type="EMBL" id="KV454213">
    <property type="protein sequence ID" value="ODQ57829.1"/>
    <property type="molecule type" value="Genomic_DNA"/>
</dbReference>
<dbReference type="OrthoDB" id="422106at2759"/>
<dbReference type="PANTHER" id="PTHR16291:SF0">
    <property type="entry name" value="NUCLEAR CAP-BINDING PROTEIN SUBUNIT 3"/>
    <property type="match status" value="1"/>
</dbReference>
<feature type="region of interest" description="Disordered" evidence="1">
    <location>
        <begin position="119"/>
        <end position="170"/>
    </location>
</feature>
<dbReference type="PANTHER" id="PTHR16291">
    <property type="entry name" value="NUCLEAR CAP-BINDING PROTEIN SUBUNIT 3"/>
    <property type="match status" value="1"/>
</dbReference>
<feature type="region of interest" description="Disordered" evidence="1">
    <location>
        <begin position="207"/>
        <end position="228"/>
    </location>
</feature>
<feature type="compositionally biased region" description="Basic and acidic residues" evidence="1">
    <location>
        <begin position="139"/>
        <end position="155"/>
    </location>
</feature>
<name>A0A1E3NXA4_WICAA</name>
<accession>A0A1E3NXA4</accession>
<dbReference type="Pfam" id="PF10309">
    <property type="entry name" value="NCBP3"/>
    <property type="match status" value="1"/>
</dbReference>
<dbReference type="InterPro" id="IPR019416">
    <property type="entry name" value="NCBP3"/>
</dbReference>